<dbReference type="Gene3D" id="3.40.50.300">
    <property type="entry name" value="P-loop containing nucleotide triphosphate hydrolases"/>
    <property type="match status" value="1"/>
</dbReference>
<dbReference type="GO" id="GO:0000775">
    <property type="term" value="C:chromosome, centromeric region"/>
    <property type="evidence" value="ECO:0007669"/>
    <property type="project" value="UniProtKB-SubCell"/>
</dbReference>
<dbReference type="PANTHER" id="PTHR34436">
    <property type="entry name" value="CENTROMERE PROTEIN M"/>
    <property type="match status" value="1"/>
</dbReference>
<dbReference type="EMBL" id="JANIIK010000034">
    <property type="protein sequence ID" value="KAJ3614229.1"/>
    <property type="molecule type" value="Genomic_DNA"/>
</dbReference>
<organism evidence="7 8">
    <name type="scientific">Muraenolepis orangiensis</name>
    <name type="common">Patagonian moray cod</name>
    <dbReference type="NCBI Taxonomy" id="630683"/>
    <lineage>
        <taxon>Eukaryota</taxon>
        <taxon>Metazoa</taxon>
        <taxon>Chordata</taxon>
        <taxon>Craniata</taxon>
        <taxon>Vertebrata</taxon>
        <taxon>Euteleostomi</taxon>
        <taxon>Actinopterygii</taxon>
        <taxon>Neopterygii</taxon>
        <taxon>Teleostei</taxon>
        <taxon>Neoteleostei</taxon>
        <taxon>Acanthomorphata</taxon>
        <taxon>Zeiogadaria</taxon>
        <taxon>Gadariae</taxon>
        <taxon>Gadiformes</taxon>
        <taxon>Muraenolepidoidei</taxon>
        <taxon>Muraenolepididae</taxon>
        <taxon>Muraenolepis</taxon>
    </lineage>
</organism>
<proteinExistence type="predicted"/>
<evidence type="ECO:0000313" key="7">
    <source>
        <dbReference type="EMBL" id="KAJ3614229.1"/>
    </source>
</evidence>
<keyword evidence="6" id="KW-0137">Centromere</keyword>
<dbReference type="PANTHER" id="PTHR34436:SF1">
    <property type="entry name" value="CENTROMERE PROTEIN M"/>
    <property type="match status" value="1"/>
</dbReference>
<comment type="subcellular location">
    <subcellularLocation>
        <location evidence="2">Chromosome</location>
        <location evidence="2">Centromere</location>
    </subcellularLocation>
    <subcellularLocation>
        <location evidence="1">Nucleus</location>
    </subcellularLocation>
</comment>
<gene>
    <name evidence="7" type="ORF">NHX12_017803</name>
</gene>
<evidence type="ECO:0000256" key="1">
    <source>
        <dbReference type="ARBA" id="ARBA00004123"/>
    </source>
</evidence>
<evidence type="ECO:0000256" key="6">
    <source>
        <dbReference type="ARBA" id="ARBA00023328"/>
    </source>
</evidence>
<keyword evidence="5" id="KW-0539">Nucleus</keyword>
<comment type="caution">
    <text evidence="7">The sequence shown here is derived from an EMBL/GenBank/DDBJ whole genome shotgun (WGS) entry which is preliminary data.</text>
</comment>
<sequence>MHDESRPTIDLVVFIINLMSEFSLRSAEASLKHLDQRYFLGKVCFMVTNVRARLTPLDRIVAVRQWANDLQCPLLYAEDKTIGGVGTAVDRLLVILKVSAGCVPMANSLSLANLTRYVVPEEALEWFCA</sequence>
<accession>A0A9Q0IX09</accession>
<keyword evidence="4" id="KW-0158">Chromosome</keyword>
<name>A0A9Q0IX09_9TELE</name>
<dbReference type="Pfam" id="PF11111">
    <property type="entry name" value="CENP-M"/>
    <property type="match status" value="1"/>
</dbReference>
<evidence type="ECO:0000256" key="5">
    <source>
        <dbReference type="ARBA" id="ARBA00023242"/>
    </source>
</evidence>
<evidence type="ECO:0000313" key="8">
    <source>
        <dbReference type="Proteomes" id="UP001148018"/>
    </source>
</evidence>
<dbReference type="GO" id="GO:0005634">
    <property type="term" value="C:nucleus"/>
    <property type="evidence" value="ECO:0007669"/>
    <property type="project" value="UniProtKB-SubCell"/>
</dbReference>
<dbReference type="OrthoDB" id="2386686at2759"/>
<evidence type="ECO:0000256" key="4">
    <source>
        <dbReference type="ARBA" id="ARBA00022454"/>
    </source>
</evidence>
<evidence type="ECO:0000256" key="2">
    <source>
        <dbReference type="ARBA" id="ARBA00004584"/>
    </source>
</evidence>
<dbReference type="InterPro" id="IPR027417">
    <property type="entry name" value="P-loop_NTPase"/>
</dbReference>
<dbReference type="AlphaFoldDB" id="A0A9Q0IX09"/>
<evidence type="ECO:0000256" key="3">
    <source>
        <dbReference type="ARBA" id="ARBA00016382"/>
    </source>
</evidence>
<reference evidence="7" key="1">
    <citation type="submission" date="2022-07" db="EMBL/GenBank/DDBJ databases">
        <title>Chromosome-level genome of Muraenolepis orangiensis.</title>
        <authorList>
            <person name="Kim J."/>
        </authorList>
    </citation>
    <scope>NUCLEOTIDE SEQUENCE</scope>
    <source>
        <strain evidence="7">KU_S4_2022</strain>
        <tissue evidence="7">Muscle</tissue>
    </source>
</reference>
<keyword evidence="8" id="KW-1185">Reference proteome</keyword>
<dbReference type="Proteomes" id="UP001148018">
    <property type="component" value="Unassembled WGS sequence"/>
</dbReference>
<dbReference type="InterPro" id="IPR020987">
    <property type="entry name" value="Centromere_Cenp-M"/>
</dbReference>
<protein>
    <recommendedName>
        <fullName evidence="3">Centromere protein M</fullName>
    </recommendedName>
</protein>